<dbReference type="EMBL" id="BMAV01014016">
    <property type="protein sequence ID" value="GFY62028.1"/>
    <property type="molecule type" value="Genomic_DNA"/>
</dbReference>
<organism evidence="2 3">
    <name type="scientific">Trichonephila inaurata madagascariensis</name>
    <dbReference type="NCBI Taxonomy" id="2747483"/>
    <lineage>
        <taxon>Eukaryota</taxon>
        <taxon>Metazoa</taxon>
        <taxon>Ecdysozoa</taxon>
        <taxon>Arthropoda</taxon>
        <taxon>Chelicerata</taxon>
        <taxon>Arachnida</taxon>
        <taxon>Araneae</taxon>
        <taxon>Araneomorphae</taxon>
        <taxon>Entelegynae</taxon>
        <taxon>Araneoidea</taxon>
        <taxon>Nephilidae</taxon>
        <taxon>Trichonephila</taxon>
        <taxon>Trichonephila inaurata</taxon>
    </lineage>
</organism>
<dbReference type="Proteomes" id="UP000886998">
    <property type="component" value="Unassembled WGS sequence"/>
</dbReference>
<keyword evidence="3" id="KW-1185">Reference proteome</keyword>
<gene>
    <name evidence="2" type="ORF">TNIN_192691</name>
</gene>
<sequence length="83" mass="9506">MYFIQRASRYTYDRSRNGLAHTPNAVKGRGKTRSQPSRVNVPKLTQLMSRVRWENLIIQSSKRNNCGTASFPVVSSFCCHLQC</sequence>
<feature type="region of interest" description="Disordered" evidence="1">
    <location>
        <begin position="16"/>
        <end position="39"/>
    </location>
</feature>
<reference evidence="2" key="1">
    <citation type="submission" date="2020-08" db="EMBL/GenBank/DDBJ databases">
        <title>Multicomponent nature underlies the extraordinary mechanical properties of spider dragline silk.</title>
        <authorList>
            <person name="Kono N."/>
            <person name="Nakamura H."/>
            <person name="Mori M."/>
            <person name="Yoshida Y."/>
            <person name="Ohtoshi R."/>
            <person name="Malay A.D."/>
            <person name="Moran D.A.P."/>
            <person name="Tomita M."/>
            <person name="Numata K."/>
            <person name="Arakawa K."/>
        </authorList>
    </citation>
    <scope>NUCLEOTIDE SEQUENCE</scope>
</reference>
<accession>A0A8X7CAE1</accession>
<evidence type="ECO:0000313" key="3">
    <source>
        <dbReference type="Proteomes" id="UP000886998"/>
    </source>
</evidence>
<evidence type="ECO:0000256" key="1">
    <source>
        <dbReference type="SAM" id="MobiDB-lite"/>
    </source>
</evidence>
<dbReference type="AlphaFoldDB" id="A0A8X7CAE1"/>
<comment type="caution">
    <text evidence="2">The sequence shown here is derived from an EMBL/GenBank/DDBJ whole genome shotgun (WGS) entry which is preliminary data.</text>
</comment>
<protein>
    <submittedName>
        <fullName evidence="2">Uncharacterized protein</fullName>
    </submittedName>
</protein>
<evidence type="ECO:0000313" key="2">
    <source>
        <dbReference type="EMBL" id="GFY62028.1"/>
    </source>
</evidence>
<proteinExistence type="predicted"/>
<name>A0A8X7CAE1_9ARAC</name>